<evidence type="ECO:0000256" key="1">
    <source>
        <dbReference type="SAM" id="SignalP"/>
    </source>
</evidence>
<comment type="caution">
    <text evidence="3">The sequence shown here is derived from an EMBL/GenBank/DDBJ whole genome shotgun (WGS) entry which is preliminary data.</text>
</comment>
<dbReference type="Pfam" id="PF00188">
    <property type="entry name" value="CAP"/>
    <property type="match status" value="1"/>
</dbReference>
<feature type="signal peptide" evidence="1">
    <location>
        <begin position="1"/>
        <end position="19"/>
    </location>
</feature>
<dbReference type="InterPro" id="IPR035940">
    <property type="entry name" value="CAP_sf"/>
</dbReference>
<gene>
    <name evidence="3" type="ORF">QBC35DRAFT_383021</name>
</gene>
<evidence type="ECO:0000259" key="2">
    <source>
        <dbReference type="SMART" id="SM00198"/>
    </source>
</evidence>
<protein>
    <submittedName>
        <fullName evidence="3">CAP domain-containing protein</fullName>
    </submittedName>
</protein>
<evidence type="ECO:0000313" key="4">
    <source>
        <dbReference type="Proteomes" id="UP001302126"/>
    </source>
</evidence>
<dbReference type="SMART" id="SM00198">
    <property type="entry name" value="SCP"/>
    <property type="match status" value="1"/>
</dbReference>
<dbReference type="Proteomes" id="UP001302126">
    <property type="component" value="Unassembled WGS sequence"/>
</dbReference>
<keyword evidence="1" id="KW-0732">Signal</keyword>
<dbReference type="PANTHER" id="PTHR10334">
    <property type="entry name" value="CYSTEINE-RICH SECRETORY PROTEIN-RELATED"/>
    <property type="match status" value="1"/>
</dbReference>
<dbReference type="EMBL" id="MU864390">
    <property type="protein sequence ID" value="KAK4188291.1"/>
    <property type="molecule type" value="Genomic_DNA"/>
</dbReference>
<dbReference type="InterPro" id="IPR014044">
    <property type="entry name" value="CAP_dom"/>
</dbReference>
<feature type="domain" description="SCP" evidence="2">
    <location>
        <begin position="40"/>
        <end position="177"/>
    </location>
</feature>
<proteinExistence type="predicted"/>
<dbReference type="InterPro" id="IPR001283">
    <property type="entry name" value="CRISP-related"/>
</dbReference>
<sequence length="187" mass="21156">MLLLRFLIIISLSCSSAVSSVINRNNPLTKRDSPSPDDPAFIDTILEIVNPIRKDHAARNLSWDSTLASFALQKSNGCRLDHAGPYGENIYWSWFDPPTFEPDFAEEARFAFEVWTSQEEVEAYQSGDLQGGSHFTQTVWKATTKIGCAFSTERCVDHPDQEWWFYCTFYPRGNLVGAYAGNVTVRT</sequence>
<keyword evidence="4" id="KW-1185">Reference proteome</keyword>
<dbReference type="Gene3D" id="3.40.33.10">
    <property type="entry name" value="CAP"/>
    <property type="match status" value="1"/>
</dbReference>
<feature type="chain" id="PRO_5043013159" evidence="1">
    <location>
        <begin position="20"/>
        <end position="187"/>
    </location>
</feature>
<organism evidence="3 4">
    <name type="scientific">Podospora australis</name>
    <dbReference type="NCBI Taxonomy" id="1536484"/>
    <lineage>
        <taxon>Eukaryota</taxon>
        <taxon>Fungi</taxon>
        <taxon>Dikarya</taxon>
        <taxon>Ascomycota</taxon>
        <taxon>Pezizomycotina</taxon>
        <taxon>Sordariomycetes</taxon>
        <taxon>Sordariomycetidae</taxon>
        <taxon>Sordariales</taxon>
        <taxon>Podosporaceae</taxon>
        <taxon>Podospora</taxon>
    </lineage>
</organism>
<evidence type="ECO:0000313" key="3">
    <source>
        <dbReference type="EMBL" id="KAK4188291.1"/>
    </source>
</evidence>
<dbReference type="AlphaFoldDB" id="A0AAN6WUL5"/>
<dbReference type="PRINTS" id="PR00837">
    <property type="entry name" value="V5TPXLIKE"/>
</dbReference>
<dbReference type="SUPFAM" id="SSF55797">
    <property type="entry name" value="PR-1-like"/>
    <property type="match status" value="1"/>
</dbReference>
<reference evidence="3" key="1">
    <citation type="journal article" date="2023" name="Mol. Phylogenet. Evol.">
        <title>Genome-scale phylogeny and comparative genomics of the fungal order Sordariales.</title>
        <authorList>
            <person name="Hensen N."/>
            <person name="Bonometti L."/>
            <person name="Westerberg I."/>
            <person name="Brannstrom I.O."/>
            <person name="Guillou S."/>
            <person name="Cros-Aarteil S."/>
            <person name="Calhoun S."/>
            <person name="Haridas S."/>
            <person name="Kuo A."/>
            <person name="Mondo S."/>
            <person name="Pangilinan J."/>
            <person name="Riley R."/>
            <person name="LaButti K."/>
            <person name="Andreopoulos B."/>
            <person name="Lipzen A."/>
            <person name="Chen C."/>
            <person name="Yan M."/>
            <person name="Daum C."/>
            <person name="Ng V."/>
            <person name="Clum A."/>
            <person name="Steindorff A."/>
            <person name="Ohm R.A."/>
            <person name="Martin F."/>
            <person name="Silar P."/>
            <person name="Natvig D.O."/>
            <person name="Lalanne C."/>
            <person name="Gautier V."/>
            <person name="Ament-Velasquez S.L."/>
            <person name="Kruys A."/>
            <person name="Hutchinson M.I."/>
            <person name="Powell A.J."/>
            <person name="Barry K."/>
            <person name="Miller A.N."/>
            <person name="Grigoriev I.V."/>
            <person name="Debuchy R."/>
            <person name="Gladieux P."/>
            <person name="Hiltunen Thoren M."/>
            <person name="Johannesson H."/>
        </authorList>
    </citation>
    <scope>NUCLEOTIDE SEQUENCE</scope>
    <source>
        <strain evidence="3">PSN309</strain>
    </source>
</reference>
<reference evidence="3" key="2">
    <citation type="submission" date="2023-05" db="EMBL/GenBank/DDBJ databases">
        <authorList>
            <consortium name="Lawrence Berkeley National Laboratory"/>
            <person name="Steindorff A."/>
            <person name="Hensen N."/>
            <person name="Bonometti L."/>
            <person name="Westerberg I."/>
            <person name="Brannstrom I.O."/>
            <person name="Guillou S."/>
            <person name="Cros-Aarteil S."/>
            <person name="Calhoun S."/>
            <person name="Haridas S."/>
            <person name="Kuo A."/>
            <person name="Mondo S."/>
            <person name="Pangilinan J."/>
            <person name="Riley R."/>
            <person name="Labutti K."/>
            <person name="Andreopoulos B."/>
            <person name="Lipzen A."/>
            <person name="Chen C."/>
            <person name="Yanf M."/>
            <person name="Daum C."/>
            <person name="Ng V."/>
            <person name="Clum A."/>
            <person name="Ohm R."/>
            <person name="Martin F."/>
            <person name="Silar P."/>
            <person name="Natvig D."/>
            <person name="Lalanne C."/>
            <person name="Gautier V."/>
            <person name="Ament-Velasquez S.L."/>
            <person name="Kruys A."/>
            <person name="Hutchinson M.I."/>
            <person name="Powell A.J."/>
            <person name="Barry K."/>
            <person name="Miller A.N."/>
            <person name="Grigoriev I.V."/>
            <person name="Debuchy R."/>
            <person name="Gladieux P."/>
            <person name="Thoren M.H."/>
            <person name="Johannesson H."/>
        </authorList>
    </citation>
    <scope>NUCLEOTIDE SEQUENCE</scope>
    <source>
        <strain evidence="3">PSN309</strain>
    </source>
</reference>
<name>A0AAN6WUL5_9PEZI</name>
<accession>A0AAN6WUL5</accession>